<name>A0A031JK71_9SPHN</name>
<organism evidence="1 2">
    <name type="scientific">Novosphingobium resinovorum</name>
    <dbReference type="NCBI Taxonomy" id="158500"/>
    <lineage>
        <taxon>Bacteria</taxon>
        <taxon>Pseudomonadati</taxon>
        <taxon>Pseudomonadota</taxon>
        <taxon>Alphaproteobacteria</taxon>
        <taxon>Sphingomonadales</taxon>
        <taxon>Sphingomonadaceae</taxon>
        <taxon>Novosphingobium</taxon>
    </lineage>
</organism>
<dbReference type="AlphaFoldDB" id="A0A031JK71"/>
<reference evidence="1 2" key="1">
    <citation type="submission" date="2014-03" db="EMBL/GenBank/DDBJ databases">
        <title>Whole genome sequence of Novosphingobium resinovorum KF1.</title>
        <authorList>
            <person name="Gan H.M."/>
            <person name="Gan H.Y."/>
            <person name="Chew T.H."/>
            <person name="Savka M.A."/>
        </authorList>
    </citation>
    <scope>NUCLEOTIDE SEQUENCE [LARGE SCALE GENOMIC DNA]</scope>
    <source>
        <strain evidence="1 2">KF1</strain>
    </source>
</reference>
<comment type="caution">
    <text evidence="1">The sequence shown here is derived from an EMBL/GenBank/DDBJ whole genome shotgun (WGS) entry which is preliminary data.</text>
</comment>
<dbReference type="Proteomes" id="UP000024329">
    <property type="component" value="Unassembled WGS sequence"/>
</dbReference>
<accession>A0A031JK71</accession>
<protein>
    <submittedName>
        <fullName evidence="1">Uncharacterized protein</fullName>
    </submittedName>
</protein>
<proteinExistence type="predicted"/>
<evidence type="ECO:0000313" key="1">
    <source>
        <dbReference type="EMBL" id="EZP73115.1"/>
    </source>
</evidence>
<gene>
    <name evidence="1" type="ORF">BV97_04996</name>
</gene>
<dbReference type="PATRIC" id="fig|158500.4.peg.5073"/>
<dbReference type="eggNOG" id="ENOG50306PR">
    <property type="taxonomic scope" value="Bacteria"/>
</dbReference>
<dbReference type="RefSeq" id="WP_236727479.1">
    <property type="nucleotide sequence ID" value="NZ_JFYZ01000048.1"/>
</dbReference>
<dbReference type="EMBL" id="JFYZ01000048">
    <property type="protein sequence ID" value="EZP73115.1"/>
    <property type="molecule type" value="Genomic_DNA"/>
</dbReference>
<evidence type="ECO:0000313" key="2">
    <source>
        <dbReference type="Proteomes" id="UP000024329"/>
    </source>
</evidence>
<sequence>MRDTKIMVKGKGSERAARALCEAEGLACDIRFEGAPMWQSFLPQVQTVLAAIEDPGVAHGEEWTRIIAHLRAQAGPR</sequence>